<dbReference type="EMBL" id="JYDH01000796">
    <property type="protein sequence ID" value="KRY25675.1"/>
    <property type="molecule type" value="Genomic_DNA"/>
</dbReference>
<organism evidence="1 2">
    <name type="scientific">Trichinella spiralis</name>
    <name type="common">Trichina worm</name>
    <dbReference type="NCBI Taxonomy" id="6334"/>
    <lineage>
        <taxon>Eukaryota</taxon>
        <taxon>Metazoa</taxon>
        <taxon>Ecdysozoa</taxon>
        <taxon>Nematoda</taxon>
        <taxon>Enoplea</taxon>
        <taxon>Dorylaimia</taxon>
        <taxon>Trichinellida</taxon>
        <taxon>Trichinellidae</taxon>
        <taxon>Trichinella</taxon>
    </lineage>
</organism>
<evidence type="ECO:0000313" key="1">
    <source>
        <dbReference type="EMBL" id="KRY25675.1"/>
    </source>
</evidence>
<name>A0A0V1ALG7_TRISP</name>
<keyword evidence="2" id="KW-1185">Reference proteome</keyword>
<comment type="caution">
    <text evidence="1">The sequence shown here is derived from an EMBL/GenBank/DDBJ whole genome shotgun (WGS) entry which is preliminary data.</text>
</comment>
<reference evidence="1 2" key="1">
    <citation type="submission" date="2015-01" db="EMBL/GenBank/DDBJ databases">
        <title>Evolution of Trichinella species and genotypes.</title>
        <authorList>
            <person name="Korhonen P.K."/>
            <person name="Edoardo P."/>
            <person name="Giuseppe L.R."/>
            <person name="Gasser R.B."/>
        </authorList>
    </citation>
    <scope>NUCLEOTIDE SEQUENCE [LARGE SCALE GENOMIC DNA]</scope>
    <source>
        <strain evidence="1">ISS3</strain>
    </source>
</reference>
<proteinExistence type="predicted"/>
<evidence type="ECO:0000313" key="2">
    <source>
        <dbReference type="Proteomes" id="UP000054776"/>
    </source>
</evidence>
<dbReference type="OrthoDB" id="5926485at2759"/>
<sequence>MWFIGMDSNIQCNVSQKCQRQIFYRRTRSSRSRLITRILFENNGRRELKETQSSNWKIPCQAMIDHRTIENSVTTNHVWRERKETTRANFGRNAKPRSTTLDDKHVNGNTNIKMRCNNTKSGSSQWTVIFSVMYHRSVSGRSSSDLRALLIANFIRRVSFVNNGWRELKETPSSNWKIPGQAMMCSVSEKRPSSK</sequence>
<dbReference type="InParanoid" id="A0A0V1ALG7"/>
<dbReference type="AlphaFoldDB" id="A0A0V1ALG7"/>
<accession>A0A0V1ALG7</accession>
<gene>
    <name evidence="1" type="ORF">T01_3137</name>
</gene>
<protein>
    <submittedName>
        <fullName evidence="1">Uncharacterized protein</fullName>
    </submittedName>
</protein>
<dbReference type="Proteomes" id="UP000054776">
    <property type="component" value="Unassembled WGS sequence"/>
</dbReference>